<dbReference type="GO" id="GO:0043386">
    <property type="term" value="P:mycotoxin biosynthetic process"/>
    <property type="evidence" value="ECO:0007669"/>
    <property type="project" value="InterPro"/>
</dbReference>
<evidence type="ECO:0000256" key="2">
    <source>
        <dbReference type="ARBA" id="ARBA00035112"/>
    </source>
</evidence>
<dbReference type="STRING" id="1213857.A0A484F9M0"/>
<dbReference type="PANTHER" id="PTHR33365">
    <property type="entry name" value="YALI0B05434P"/>
    <property type="match status" value="1"/>
</dbReference>
<keyword evidence="4" id="KW-1185">Reference proteome</keyword>
<comment type="similarity">
    <text evidence="2">Belongs to the ustYa family.</text>
</comment>
<accession>A0A484F9M0</accession>
<name>A0A484F9M0_COLOR</name>
<reference evidence="4" key="1">
    <citation type="journal article" date="2013" name="New Phytol.">
        <title>Comparative genomic and transcriptomic analyses reveal the hemibiotrophic stage shift of Colletotrichum fungi.</title>
        <authorList>
            <person name="Gan P."/>
            <person name="Ikeda K."/>
            <person name="Irieda H."/>
            <person name="Narusaka M."/>
            <person name="O'Connell R.J."/>
            <person name="Narusaka Y."/>
            <person name="Takano Y."/>
            <person name="Kubo Y."/>
            <person name="Shirasu K."/>
        </authorList>
    </citation>
    <scope>NUCLEOTIDE SEQUENCE [LARGE SCALE GENOMIC DNA]</scope>
    <source>
        <strain evidence="4">104-T / ATCC 96160 / CBS 514.97 / LARS 414 / MAFF 240422</strain>
    </source>
</reference>
<reference evidence="4" key="2">
    <citation type="journal article" date="2019" name="Mol. Plant Microbe Interact.">
        <title>Genome sequence resources for four phytopathogenic fungi from the Colletotrichum orbiculare species complex.</title>
        <authorList>
            <person name="Gan P."/>
            <person name="Tsushima A."/>
            <person name="Narusaka M."/>
            <person name="Narusaka Y."/>
            <person name="Takano Y."/>
            <person name="Kubo Y."/>
            <person name="Shirasu K."/>
        </authorList>
    </citation>
    <scope>GENOME REANNOTATION</scope>
    <source>
        <strain evidence="4">104-T / ATCC 96160 / CBS 514.97 / LARS 414 / MAFF 240422</strain>
    </source>
</reference>
<dbReference type="EMBL" id="AMCV02000052">
    <property type="protein sequence ID" value="TDZ14291.1"/>
    <property type="molecule type" value="Genomic_DNA"/>
</dbReference>
<protein>
    <submittedName>
        <fullName evidence="3">Phenylalanine aminomutase</fullName>
    </submittedName>
</protein>
<dbReference type="AlphaFoldDB" id="A0A484F9M0"/>
<dbReference type="Pfam" id="PF11807">
    <property type="entry name" value="UstYa"/>
    <property type="match status" value="1"/>
</dbReference>
<evidence type="ECO:0000313" key="3">
    <source>
        <dbReference type="EMBL" id="TDZ14291.1"/>
    </source>
</evidence>
<gene>
    <name evidence="3" type="ORF">Cob_v012801</name>
</gene>
<dbReference type="OrthoDB" id="3687641at2759"/>
<evidence type="ECO:0000313" key="4">
    <source>
        <dbReference type="Proteomes" id="UP000014480"/>
    </source>
</evidence>
<organism evidence="3 4">
    <name type="scientific">Colletotrichum orbiculare (strain 104-T / ATCC 96160 / CBS 514.97 / LARS 414 / MAFF 240422)</name>
    <name type="common">Cucumber anthracnose fungus</name>
    <name type="synonym">Colletotrichum lagenarium</name>
    <dbReference type="NCBI Taxonomy" id="1213857"/>
    <lineage>
        <taxon>Eukaryota</taxon>
        <taxon>Fungi</taxon>
        <taxon>Dikarya</taxon>
        <taxon>Ascomycota</taxon>
        <taxon>Pezizomycotina</taxon>
        <taxon>Sordariomycetes</taxon>
        <taxon>Hypocreomycetidae</taxon>
        <taxon>Glomerellales</taxon>
        <taxon>Glomerellaceae</taxon>
        <taxon>Colletotrichum</taxon>
        <taxon>Colletotrichum orbiculare species complex</taxon>
    </lineage>
</organism>
<sequence>MDPFSLGLEGIYDDAPLETHREVLKKAGFHTGPPNRYEGRPTPENEAAWKELMSVGMIAITEEEHARMPRGGTAALRDGHGIKRLRELIWDAEKGEAEHWQFGHASHCIDYLRQSLMCHGDLTPIYMLWSDEHQTYMGVQENIMQCRSWDAIVKWSAKRNTTGMRVDGDHGKNTQKHGFVES</sequence>
<comment type="pathway">
    <text evidence="1">Mycotoxin biosynthesis.</text>
</comment>
<comment type="caution">
    <text evidence="3">The sequence shown here is derived from an EMBL/GenBank/DDBJ whole genome shotgun (WGS) entry which is preliminary data.</text>
</comment>
<dbReference type="InterPro" id="IPR021765">
    <property type="entry name" value="UstYa-like"/>
</dbReference>
<proteinExistence type="inferred from homology"/>
<evidence type="ECO:0000256" key="1">
    <source>
        <dbReference type="ARBA" id="ARBA00004685"/>
    </source>
</evidence>
<dbReference type="PANTHER" id="PTHR33365:SF4">
    <property type="entry name" value="CYCLOCHLOROTINE BIOSYNTHESIS PROTEIN O"/>
    <property type="match status" value="1"/>
</dbReference>
<dbReference type="Proteomes" id="UP000014480">
    <property type="component" value="Unassembled WGS sequence"/>
</dbReference>